<accession>A0A099F230</accession>
<evidence type="ECO:0000313" key="7">
    <source>
        <dbReference type="EMBL" id="SFA51011.1"/>
    </source>
</evidence>
<dbReference type="RefSeq" id="WP_036740278.1">
    <property type="nucleotide sequence ID" value="NZ_FOJO01000008.1"/>
</dbReference>
<organism evidence="6 8">
    <name type="scientific">Paracoccus halophilus</name>
    <dbReference type="NCBI Taxonomy" id="376733"/>
    <lineage>
        <taxon>Bacteria</taxon>
        <taxon>Pseudomonadati</taxon>
        <taxon>Pseudomonadota</taxon>
        <taxon>Alphaproteobacteria</taxon>
        <taxon>Rhodobacterales</taxon>
        <taxon>Paracoccaceae</taxon>
        <taxon>Paracoccus</taxon>
    </lineage>
</organism>
<dbReference type="InterPro" id="IPR001647">
    <property type="entry name" value="HTH_TetR"/>
</dbReference>
<dbReference type="Pfam" id="PF00440">
    <property type="entry name" value="TetR_N"/>
    <property type="match status" value="1"/>
</dbReference>
<reference evidence="7 9" key="3">
    <citation type="submission" date="2016-10" db="EMBL/GenBank/DDBJ databases">
        <authorList>
            <person name="de Groot N.N."/>
        </authorList>
    </citation>
    <scope>NUCLEOTIDE SEQUENCE [LARGE SCALE GENOMIC DNA]</scope>
    <source>
        <strain evidence="7 9">CGMCC 1.6117</strain>
    </source>
</reference>
<sequence>MARESYHHGNLRQALVEATVSLIEDKGPQAFTLAEAARLAGVSAAAPYRHFTGRDDLLEEVARQGFEEFGDRLEVAFDAGRPRALTAFLRMGQEYLNFAAARRGYYMAMFESGISITGNPGLSQAADRARGVLVQGAEALFHETSGDRRPPAGMVADHIWALSHGVVELFSRGKPGSRSPISPADMLESAALIYLRGLGAIAD</sequence>
<dbReference type="InterPro" id="IPR036271">
    <property type="entry name" value="Tet_transcr_reg_TetR-rel_C_sf"/>
</dbReference>
<evidence type="ECO:0000256" key="4">
    <source>
        <dbReference type="PROSITE-ProRule" id="PRU00335"/>
    </source>
</evidence>
<dbReference type="STRING" id="376733.SAMN04487972_10841"/>
<dbReference type="SUPFAM" id="SSF46689">
    <property type="entry name" value="Homeodomain-like"/>
    <property type="match status" value="1"/>
</dbReference>
<dbReference type="Proteomes" id="UP000029846">
    <property type="component" value="Unassembled WGS sequence"/>
</dbReference>
<dbReference type="SUPFAM" id="SSF48498">
    <property type="entry name" value="Tetracyclin repressor-like, C-terminal domain"/>
    <property type="match status" value="1"/>
</dbReference>
<dbReference type="PRINTS" id="PR00455">
    <property type="entry name" value="HTHTETR"/>
</dbReference>
<dbReference type="Pfam" id="PF13305">
    <property type="entry name" value="TetR_C_33"/>
    <property type="match status" value="1"/>
</dbReference>
<dbReference type="InterPro" id="IPR050109">
    <property type="entry name" value="HTH-type_TetR-like_transc_reg"/>
</dbReference>
<evidence type="ECO:0000313" key="6">
    <source>
        <dbReference type="EMBL" id="KGJ04750.1"/>
    </source>
</evidence>
<dbReference type="InterPro" id="IPR025996">
    <property type="entry name" value="MT1864/Rv1816-like_C"/>
</dbReference>
<evidence type="ECO:0000313" key="8">
    <source>
        <dbReference type="Proteomes" id="UP000029846"/>
    </source>
</evidence>
<dbReference type="PANTHER" id="PTHR30055:SF220">
    <property type="entry name" value="TETR-FAMILY REGULATORY PROTEIN"/>
    <property type="match status" value="1"/>
</dbReference>
<dbReference type="EMBL" id="FOJO01000008">
    <property type="protein sequence ID" value="SFA51011.1"/>
    <property type="molecule type" value="Genomic_DNA"/>
</dbReference>
<protein>
    <submittedName>
        <fullName evidence="6">TetR family transcriptional regulator</fullName>
    </submittedName>
    <submittedName>
        <fullName evidence="7">Transcriptional regulator, TetR family</fullName>
    </submittedName>
</protein>
<dbReference type="PROSITE" id="PS50977">
    <property type="entry name" value="HTH_TETR_2"/>
    <property type="match status" value="1"/>
</dbReference>
<evidence type="ECO:0000256" key="2">
    <source>
        <dbReference type="ARBA" id="ARBA00023125"/>
    </source>
</evidence>
<gene>
    <name evidence="6" type="ORF">IT41_08790</name>
    <name evidence="7" type="ORF">SAMN04487972_10841</name>
</gene>
<dbReference type="eggNOG" id="COG1309">
    <property type="taxonomic scope" value="Bacteria"/>
</dbReference>
<name>A0A099F230_9RHOB</name>
<feature type="DNA-binding region" description="H-T-H motif" evidence="4">
    <location>
        <begin position="32"/>
        <end position="51"/>
    </location>
</feature>
<dbReference type="PANTHER" id="PTHR30055">
    <property type="entry name" value="HTH-TYPE TRANSCRIPTIONAL REGULATOR RUTR"/>
    <property type="match status" value="1"/>
</dbReference>
<proteinExistence type="predicted"/>
<reference evidence="6 8" key="1">
    <citation type="submission" date="2014-09" db="EMBL/GenBank/DDBJ databases">
        <authorList>
            <person name="McGinnis J.M."/>
            <person name="Wolfgang W.J."/>
        </authorList>
    </citation>
    <scope>NUCLEOTIDE SEQUENCE [LARGE SCALE GENOMIC DNA]</scope>
    <source>
        <strain evidence="6 8">JCM 14014</strain>
    </source>
</reference>
<feature type="domain" description="HTH tetR-type" evidence="5">
    <location>
        <begin position="9"/>
        <end position="69"/>
    </location>
</feature>
<keyword evidence="2 4" id="KW-0238">DNA-binding</keyword>
<dbReference type="GO" id="GO:0000976">
    <property type="term" value="F:transcription cis-regulatory region binding"/>
    <property type="evidence" value="ECO:0007669"/>
    <property type="project" value="TreeGrafter"/>
</dbReference>
<dbReference type="InterPro" id="IPR009057">
    <property type="entry name" value="Homeodomain-like_sf"/>
</dbReference>
<keyword evidence="8" id="KW-1185">Reference proteome</keyword>
<keyword evidence="3" id="KW-0804">Transcription</keyword>
<dbReference type="AlphaFoldDB" id="A0A099F230"/>
<dbReference type="Proteomes" id="UP000182312">
    <property type="component" value="Unassembled WGS sequence"/>
</dbReference>
<keyword evidence="1" id="KW-0805">Transcription regulation</keyword>
<dbReference type="OrthoDB" id="7056813at2"/>
<reference evidence="6 8" key="2">
    <citation type="submission" date="2014-10" db="EMBL/GenBank/DDBJ databases">
        <title>Paracoccus sanguinis sp. nov., isolated from clinical specimens of New York State patients.</title>
        <authorList>
            <person name="Mingle L.A."/>
            <person name="Cole J.A."/>
            <person name="Lapierre P."/>
            <person name="Musser K.A."/>
        </authorList>
    </citation>
    <scope>NUCLEOTIDE SEQUENCE [LARGE SCALE GENOMIC DNA]</scope>
    <source>
        <strain evidence="6 8">JCM 14014</strain>
    </source>
</reference>
<evidence type="ECO:0000256" key="1">
    <source>
        <dbReference type="ARBA" id="ARBA00023015"/>
    </source>
</evidence>
<dbReference type="Gene3D" id="1.10.357.10">
    <property type="entry name" value="Tetracycline Repressor, domain 2"/>
    <property type="match status" value="1"/>
</dbReference>
<evidence type="ECO:0000259" key="5">
    <source>
        <dbReference type="PROSITE" id="PS50977"/>
    </source>
</evidence>
<evidence type="ECO:0000256" key="3">
    <source>
        <dbReference type="ARBA" id="ARBA00023163"/>
    </source>
</evidence>
<dbReference type="EMBL" id="JRKN01000009">
    <property type="protein sequence ID" value="KGJ04750.1"/>
    <property type="molecule type" value="Genomic_DNA"/>
</dbReference>
<dbReference type="GO" id="GO:0003700">
    <property type="term" value="F:DNA-binding transcription factor activity"/>
    <property type="evidence" value="ECO:0007669"/>
    <property type="project" value="TreeGrafter"/>
</dbReference>
<evidence type="ECO:0000313" key="9">
    <source>
        <dbReference type="Proteomes" id="UP000182312"/>
    </source>
</evidence>